<accession>A0A1H0PE61</accession>
<dbReference type="Proteomes" id="UP000199077">
    <property type="component" value="Chromosome I"/>
</dbReference>
<evidence type="ECO:0000313" key="3">
    <source>
        <dbReference type="EMBL" id="SDP02896.1"/>
    </source>
</evidence>
<evidence type="ECO:0000313" key="4">
    <source>
        <dbReference type="Proteomes" id="UP000199077"/>
    </source>
</evidence>
<keyword evidence="2" id="KW-0812">Transmembrane</keyword>
<protein>
    <submittedName>
        <fullName evidence="3">Uncharacterized protein</fullName>
    </submittedName>
</protein>
<dbReference type="NCBIfam" id="NF041681">
    <property type="entry name" value="HGxxPAAW"/>
    <property type="match status" value="1"/>
</dbReference>
<feature type="compositionally biased region" description="Basic and acidic residues" evidence="1">
    <location>
        <begin position="77"/>
        <end position="86"/>
    </location>
</feature>
<proteinExistence type="predicted"/>
<evidence type="ECO:0000256" key="1">
    <source>
        <dbReference type="SAM" id="MobiDB-lite"/>
    </source>
</evidence>
<gene>
    <name evidence="3" type="ORF">SAMN04489867_1222</name>
</gene>
<keyword evidence="4" id="KW-1185">Reference proteome</keyword>
<evidence type="ECO:0000256" key="2">
    <source>
        <dbReference type="SAM" id="Phobius"/>
    </source>
</evidence>
<sequence length="86" mass="8608">MVAEHEIHEDHGHSVAAWTGVAVILVGSALAAWGVAIASTTVFVIGMVICVIGAVAGKVLSLAGYGATTLDGPDTPDSNKPEVGVK</sequence>
<dbReference type="STRING" id="443156.SAMN04489867_1222"/>
<dbReference type="EMBL" id="LT629711">
    <property type="protein sequence ID" value="SDP02896.1"/>
    <property type="molecule type" value="Genomic_DNA"/>
</dbReference>
<feature type="region of interest" description="Disordered" evidence="1">
    <location>
        <begin position="67"/>
        <end position="86"/>
    </location>
</feature>
<name>A0A1H0PE61_9MICO</name>
<dbReference type="RefSeq" id="WP_197674778.1">
    <property type="nucleotide sequence ID" value="NZ_LT629711.1"/>
</dbReference>
<dbReference type="AlphaFoldDB" id="A0A1H0PE61"/>
<organism evidence="3 4">
    <name type="scientific">Pedococcus dokdonensis</name>
    <dbReference type="NCBI Taxonomy" id="443156"/>
    <lineage>
        <taxon>Bacteria</taxon>
        <taxon>Bacillati</taxon>
        <taxon>Actinomycetota</taxon>
        <taxon>Actinomycetes</taxon>
        <taxon>Micrococcales</taxon>
        <taxon>Intrasporangiaceae</taxon>
        <taxon>Pedococcus</taxon>
    </lineage>
</organism>
<feature type="transmembrane region" description="Helical" evidence="2">
    <location>
        <begin position="15"/>
        <end position="35"/>
    </location>
</feature>
<feature type="transmembrane region" description="Helical" evidence="2">
    <location>
        <begin position="42"/>
        <end position="67"/>
    </location>
</feature>
<reference evidence="4" key="1">
    <citation type="submission" date="2016-10" db="EMBL/GenBank/DDBJ databases">
        <authorList>
            <person name="Varghese N."/>
            <person name="Submissions S."/>
        </authorList>
    </citation>
    <scope>NUCLEOTIDE SEQUENCE [LARGE SCALE GENOMIC DNA]</scope>
    <source>
        <strain evidence="4">DSM 22329</strain>
    </source>
</reference>
<keyword evidence="2" id="KW-0472">Membrane</keyword>
<keyword evidence="2" id="KW-1133">Transmembrane helix</keyword>